<evidence type="ECO:0008006" key="4">
    <source>
        <dbReference type="Google" id="ProtNLM"/>
    </source>
</evidence>
<reference evidence="2 3" key="1">
    <citation type="submission" date="2015-01" db="EMBL/GenBank/DDBJ databases">
        <title>Ahrensia donghaiensis sp. nov., a novel dimethylsulphoniopropionate-cleavage bacterium isolated from seawater and emended descriptions of the genus Ahrensia and Ahrensia kielensis.</title>
        <authorList>
            <person name="Liu J."/>
        </authorList>
    </citation>
    <scope>NUCLEOTIDE SEQUENCE [LARGE SCALE GENOMIC DNA]</scope>
    <source>
        <strain evidence="2 3">LZD062</strain>
    </source>
</reference>
<protein>
    <recommendedName>
        <fullName evidence="4">Bacteriophage tail tape measure N-terminal domain-containing protein</fullName>
    </recommendedName>
</protein>
<dbReference type="AlphaFoldDB" id="A0A0M9GL48"/>
<gene>
    <name evidence="2" type="ORF">SU32_16365</name>
</gene>
<feature type="coiled-coil region" evidence="1">
    <location>
        <begin position="2"/>
        <end position="29"/>
    </location>
</feature>
<name>A0A0M9GL48_9HYPH</name>
<comment type="caution">
    <text evidence="2">The sequence shown here is derived from an EMBL/GenBank/DDBJ whole genome shotgun (WGS) entry which is preliminary data.</text>
</comment>
<evidence type="ECO:0000313" key="2">
    <source>
        <dbReference type="EMBL" id="KPA99975.1"/>
    </source>
</evidence>
<proteinExistence type="predicted"/>
<sequence length="656" mass="69596">MANDTERLFVQLEARINDFEKQMTKAERKGTKTYKGLQNSSRRATRQMESDMNRSMLSINRSLAAGTKGASSFLSVFTKSAIGATLGGILSVGAAISGAKSALVEFDKVAKSAKLSGLNSDLYQSVAHSADLAGVSIDNLDQALQGFRRNTALAAAGKGELVEKMKALNPELLKNIQNAATQEERLRLVADALKQAKTETERVGLATAAFGESGQKLIPVLQNGADGLNAMEREAKKLGIVIDRELLARSEELTDELTIASKIMDVEFKSALLDIAPVLVDVARIAGSVASGIRSITDAMRGLSEKSTQSLKRQLDGLNKNIHARQNPQGLTFTMPGARSIEDMQAEADQIMSELKRRTLEGMRPQLEQLKAQHSPTNIGTIGGGTSGRGGSTRNASAQAALREAEAVKDLISELQAEYDALGMTDTQRKIAEAQRRAGSAATQEQSALIAELVTKIEAEKAAIEANNEAMEARRQSIEYLFDGGLTALESVVTGADDAGEAFKRLALDIAKAAAQAALFNKGPLAGLFGGGGGFSAVSVIGAGLGLFSSGGFTGNASRDTPTGIVHGQEFVANAAATARFRPQLEAMNKGIAPSSNSSKQQTVQHTFAPTYNIDNRGASNEAIARLEGVVAKMNRDLPKNVNAITKRRETRGVTY</sequence>
<keyword evidence="1" id="KW-0175">Coiled coil</keyword>
<keyword evidence="3" id="KW-1185">Reference proteome</keyword>
<dbReference type="PATRIC" id="fig|1514904.3.peg.2681"/>
<dbReference type="OrthoDB" id="7311517at2"/>
<dbReference type="Proteomes" id="UP000038011">
    <property type="component" value="Unassembled WGS sequence"/>
</dbReference>
<dbReference type="STRING" id="1514904.SU32_16365"/>
<dbReference type="EMBL" id="JXMU01000036">
    <property type="protein sequence ID" value="KPA99975.1"/>
    <property type="molecule type" value="Genomic_DNA"/>
</dbReference>
<evidence type="ECO:0000313" key="3">
    <source>
        <dbReference type="Proteomes" id="UP000038011"/>
    </source>
</evidence>
<accession>A0A0M9GL48</accession>
<dbReference type="RefSeq" id="WP_054000459.1">
    <property type="nucleotide sequence ID" value="NZ_JXMU01000036.1"/>
</dbReference>
<organism evidence="2 3">
    <name type="scientific">Ahrensia marina</name>
    <dbReference type="NCBI Taxonomy" id="1514904"/>
    <lineage>
        <taxon>Bacteria</taxon>
        <taxon>Pseudomonadati</taxon>
        <taxon>Pseudomonadota</taxon>
        <taxon>Alphaproteobacteria</taxon>
        <taxon>Hyphomicrobiales</taxon>
        <taxon>Ahrensiaceae</taxon>
        <taxon>Ahrensia</taxon>
    </lineage>
</organism>
<evidence type="ECO:0000256" key="1">
    <source>
        <dbReference type="SAM" id="Coils"/>
    </source>
</evidence>